<feature type="transmembrane region" description="Helical" evidence="5">
    <location>
        <begin position="48"/>
        <end position="68"/>
    </location>
</feature>
<organism evidence="7 8">
    <name type="scientific">Pseudoduganella namucuonensis</name>
    <dbReference type="NCBI Taxonomy" id="1035707"/>
    <lineage>
        <taxon>Bacteria</taxon>
        <taxon>Pseudomonadati</taxon>
        <taxon>Pseudomonadota</taxon>
        <taxon>Betaproteobacteria</taxon>
        <taxon>Burkholderiales</taxon>
        <taxon>Oxalobacteraceae</taxon>
        <taxon>Telluria group</taxon>
        <taxon>Pseudoduganella</taxon>
    </lineage>
</organism>
<name>A0A1I7M2P1_9BURK</name>
<dbReference type="SMART" id="SM00388">
    <property type="entry name" value="HisKA"/>
    <property type="match status" value="1"/>
</dbReference>
<dbReference type="PROSITE" id="PS50109">
    <property type="entry name" value="HIS_KIN"/>
    <property type="match status" value="1"/>
</dbReference>
<feature type="transmembrane region" description="Helical" evidence="5">
    <location>
        <begin position="23"/>
        <end position="42"/>
    </location>
</feature>
<dbReference type="EMBL" id="FPBO01000049">
    <property type="protein sequence ID" value="SFV16090.1"/>
    <property type="molecule type" value="Genomic_DNA"/>
</dbReference>
<evidence type="ECO:0000313" key="7">
    <source>
        <dbReference type="EMBL" id="SFV16090.1"/>
    </source>
</evidence>
<dbReference type="Proteomes" id="UP000199391">
    <property type="component" value="Unassembled WGS sequence"/>
</dbReference>
<dbReference type="PRINTS" id="PR00344">
    <property type="entry name" value="BCTRLSENSOR"/>
</dbReference>
<evidence type="ECO:0000256" key="1">
    <source>
        <dbReference type="ARBA" id="ARBA00000085"/>
    </source>
</evidence>
<dbReference type="GO" id="GO:0000155">
    <property type="term" value="F:phosphorelay sensor kinase activity"/>
    <property type="evidence" value="ECO:0007669"/>
    <property type="project" value="InterPro"/>
</dbReference>
<keyword evidence="5" id="KW-0812">Transmembrane</keyword>
<dbReference type="PANTHER" id="PTHR43065:SF42">
    <property type="entry name" value="TWO-COMPONENT SENSOR PPRA"/>
    <property type="match status" value="1"/>
</dbReference>
<sequence length="444" mass="48456">MIEEFNNNYEAALRAYRLRFSRGVAYTSIVLVMLGVGLDYSLYPEERFNFAMARALVSGLVLGAVGLLDTEWGQRNVQRLTCGWLMLPQLMIGWMIQQTEGANSIYYAGLNLAVFASGIALQFSVRQCLVLGGLTYLVYFVACYTHPAGAEWRGAFAVNSLLLGFTAVASAMCAFYNEQARFMMLQLKGELADKNSQLKQINRDLADIKGQMLQQEKMAAVGTLAAGLLHEVNNPVNFCMMAIDVARGEPAAKASPALMECLTDAREGMRRVQYIVSDLKTFAYRKQGSAHESARFMFARALESAIRLVAHETKDVKIERDIACDTLVHGDEAGIIGVLINLLGNAALAMRKGGSANPHIHVGAVAQGARLKVTVRDNGPGIRPEHLTRVFDPFFTTREVGQGLGLGLSISYGVIQRHGGTLSADSALGLWTQFSFDLPRVTAA</sequence>
<dbReference type="InterPro" id="IPR005467">
    <property type="entry name" value="His_kinase_dom"/>
</dbReference>
<dbReference type="CDD" id="cd00082">
    <property type="entry name" value="HisKA"/>
    <property type="match status" value="1"/>
</dbReference>
<comment type="catalytic activity">
    <reaction evidence="1">
        <text>ATP + protein L-histidine = ADP + protein N-phospho-L-histidine.</text>
        <dbReference type="EC" id="2.7.13.3"/>
    </reaction>
</comment>
<keyword evidence="7" id="KW-0418">Kinase</keyword>
<evidence type="ECO:0000256" key="3">
    <source>
        <dbReference type="ARBA" id="ARBA00022553"/>
    </source>
</evidence>
<accession>A0A1I7M2P1</accession>
<feature type="transmembrane region" description="Helical" evidence="5">
    <location>
        <begin position="80"/>
        <end position="98"/>
    </location>
</feature>
<dbReference type="SUPFAM" id="SSF55874">
    <property type="entry name" value="ATPase domain of HSP90 chaperone/DNA topoisomerase II/histidine kinase"/>
    <property type="match status" value="1"/>
</dbReference>
<dbReference type="InterPro" id="IPR003661">
    <property type="entry name" value="HisK_dim/P_dom"/>
</dbReference>
<dbReference type="Gene3D" id="3.30.565.10">
    <property type="entry name" value="Histidine kinase-like ATPase, C-terminal domain"/>
    <property type="match status" value="1"/>
</dbReference>
<dbReference type="Gene3D" id="1.10.287.130">
    <property type="match status" value="1"/>
</dbReference>
<evidence type="ECO:0000256" key="5">
    <source>
        <dbReference type="SAM" id="Phobius"/>
    </source>
</evidence>
<feature type="coiled-coil region" evidence="4">
    <location>
        <begin position="184"/>
        <end position="218"/>
    </location>
</feature>
<dbReference type="STRING" id="1035707.SAMN05216552_104939"/>
<dbReference type="InterPro" id="IPR003594">
    <property type="entry name" value="HATPase_dom"/>
</dbReference>
<keyword evidence="5" id="KW-0472">Membrane</keyword>
<proteinExistence type="predicted"/>
<dbReference type="Pfam" id="PF02518">
    <property type="entry name" value="HATPase_c"/>
    <property type="match status" value="1"/>
</dbReference>
<keyword evidence="8" id="KW-1185">Reference proteome</keyword>
<keyword evidence="5" id="KW-1133">Transmembrane helix</keyword>
<dbReference type="PANTHER" id="PTHR43065">
    <property type="entry name" value="SENSOR HISTIDINE KINASE"/>
    <property type="match status" value="1"/>
</dbReference>
<evidence type="ECO:0000313" key="8">
    <source>
        <dbReference type="Proteomes" id="UP000199391"/>
    </source>
</evidence>
<dbReference type="AlphaFoldDB" id="A0A1I7M2P1"/>
<gene>
    <name evidence="7" type="ORF">SAMN05216552_104939</name>
</gene>
<protein>
    <recommendedName>
        <fullName evidence="2">histidine kinase</fullName>
        <ecNumber evidence="2">2.7.13.3</ecNumber>
    </recommendedName>
</protein>
<dbReference type="SUPFAM" id="SSF47384">
    <property type="entry name" value="Homodimeric domain of signal transducing histidine kinase"/>
    <property type="match status" value="1"/>
</dbReference>
<keyword evidence="7" id="KW-0808">Transferase</keyword>
<evidence type="ECO:0000256" key="2">
    <source>
        <dbReference type="ARBA" id="ARBA00012438"/>
    </source>
</evidence>
<keyword evidence="3" id="KW-0597">Phosphoprotein</keyword>
<dbReference type="RefSeq" id="WP_229490940.1">
    <property type="nucleotide sequence ID" value="NZ_FPBO01000049.1"/>
</dbReference>
<dbReference type="SMART" id="SM00387">
    <property type="entry name" value="HATPase_c"/>
    <property type="match status" value="1"/>
</dbReference>
<evidence type="ECO:0000256" key="4">
    <source>
        <dbReference type="SAM" id="Coils"/>
    </source>
</evidence>
<reference evidence="8" key="1">
    <citation type="submission" date="2016-10" db="EMBL/GenBank/DDBJ databases">
        <authorList>
            <person name="Varghese N."/>
            <person name="Submissions S."/>
        </authorList>
    </citation>
    <scope>NUCLEOTIDE SEQUENCE [LARGE SCALE GENOMIC DNA]</scope>
    <source>
        <strain evidence="8">CGMCC 1.11014</strain>
    </source>
</reference>
<feature type="transmembrane region" description="Helical" evidence="5">
    <location>
        <begin position="154"/>
        <end position="176"/>
    </location>
</feature>
<feature type="transmembrane region" description="Helical" evidence="5">
    <location>
        <begin position="128"/>
        <end position="148"/>
    </location>
</feature>
<feature type="domain" description="Histidine kinase" evidence="6">
    <location>
        <begin position="227"/>
        <end position="442"/>
    </location>
</feature>
<dbReference type="EC" id="2.7.13.3" evidence="2"/>
<dbReference type="InterPro" id="IPR036097">
    <property type="entry name" value="HisK_dim/P_sf"/>
</dbReference>
<evidence type="ECO:0000259" key="6">
    <source>
        <dbReference type="PROSITE" id="PS50109"/>
    </source>
</evidence>
<keyword evidence="4" id="KW-0175">Coiled coil</keyword>
<feature type="transmembrane region" description="Helical" evidence="5">
    <location>
        <begin position="104"/>
        <end position="121"/>
    </location>
</feature>
<dbReference type="InterPro" id="IPR036890">
    <property type="entry name" value="HATPase_C_sf"/>
</dbReference>
<dbReference type="InterPro" id="IPR004358">
    <property type="entry name" value="Sig_transdc_His_kin-like_C"/>
</dbReference>